<proteinExistence type="predicted"/>
<name>A0A820IYK8_9BILA</name>
<evidence type="ECO:0000313" key="2">
    <source>
        <dbReference type="Proteomes" id="UP000663836"/>
    </source>
</evidence>
<accession>A0A820IYK8</accession>
<evidence type="ECO:0000313" key="1">
    <source>
        <dbReference type="EMBL" id="CAF4318211.1"/>
    </source>
</evidence>
<comment type="caution">
    <text evidence="1">The sequence shown here is derived from an EMBL/GenBank/DDBJ whole genome shotgun (WGS) entry which is preliminary data.</text>
</comment>
<dbReference type="Proteomes" id="UP000663836">
    <property type="component" value="Unassembled WGS sequence"/>
</dbReference>
<organism evidence="1 2">
    <name type="scientific">Rotaria sordida</name>
    <dbReference type="NCBI Taxonomy" id="392033"/>
    <lineage>
        <taxon>Eukaryota</taxon>
        <taxon>Metazoa</taxon>
        <taxon>Spiralia</taxon>
        <taxon>Gnathifera</taxon>
        <taxon>Rotifera</taxon>
        <taxon>Eurotatoria</taxon>
        <taxon>Bdelloidea</taxon>
        <taxon>Philodinida</taxon>
        <taxon>Philodinidae</taxon>
        <taxon>Rotaria</taxon>
    </lineage>
</organism>
<dbReference type="EMBL" id="CAJOBD010040781">
    <property type="protein sequence ID" value="CAF4318211.1"/>
    <property type="molecule type" value="Genomic_DNA"/>
</dbReference>
<gene>
    <name evidence="1" type="ORF">JBS370_LOCUS40933</name>
</gene>
<protein>
    <submittedName>
        <fullName evidence="1">Uncharacterized protein</fullName>
    </submittedName>
</protein>
<reference evidence="1" key="1">
    <citation type="submission" date="2021-02" db="EMBL/GenBank/DDBJ databases">
        <authorList>
            <person name="Nowell W R."/>
        </authorList>
    </citation>
    <scope>NUCLEOTIDE SEQUENCE</scope>
</reference>
<dbReference type="AlphaFoldDB" id="A0A820IYK8"/>
<sequence>MQDQQVFSNQIHHGRNRIISNRETESDENNIEILIKNERFNHNKLSILSISSHSSLNNVEAQATSISSEALKYANSISAPPIIITSIPAFTSHSSSYIVHFFYVHLPMLI</sequence>